<dbReference type="InterPro" id="IPR000504">
    <property type="entry name" value="RRM_dom"/>
</dbReference>
<evidence type="ECO:0000256" key="2">
    <source>
        <dbReference type="ARBA" id="ARBA00004496"/>
    </source>
</evidence>
<evidence type="ECO:0000256" key="3">
    <source>
        <dbReference type="ARBA" id="ARBA00022490"/>
    </source>
</evidence>
<evidence type="ECO:0000256" key="5">
    <source>
        <dbReference type="ARBA" id="ARBA00022884"/>
    </source>
</evidence>
<dbReference type="KEGG" id="goe:100903553"/>
<dbReference type="InterPro" id="IPR012677">
    <property type="entry name" value="Nucleotide-bd_a/b_plait_sf"/>
</dbReference>
<keyword evidence="4" id="KW-0507">mRNA processing</keyword>
<evidence type="ECO:0000256" key="8">
    <source>
        <dbReference type="PROSITE-ProRule" id="PRU00176"/>
    </source>
</evidence>
<evidence type="ECO:0000256" key="7">
    <source>
        <dbReference type="ARBA" id="ARBA00023242"/>
    </source>
</evidence>
<dbReference type="Pfam" id="PF00076">
    <property type="entry name" value="RRM_1"/>
    <property type="match status" value="1"/>
</dbReference>
<keyword evidence="11" id="KW-1185">Reference proteome</keyword>
<dbReference type="PROSITE" id="PS50102">
    <property type="entry name" value="RRM"/>
    <property type="match status" value="1"/>
</dbReference>
<dbReference type="GO" id="GO:0005634">
    <property type="term" value="C:nucleus"/>
    <property type="evidence" value="ECO:0007669"/>
    <property type="project" value="UniProtKB-SubCell"/>
</dbReference>
<feature type="region of interest" description="Disordered" evidence="9">
    <location>
        <begin position="105"/>
        <end position="238"/>
    </location>
</feature>
<dbReference type="SMART" id="SM00360">
    <property type="entry name" value="RRM"/>
    <property type="match status" value="1"/>
</dbReference>
<dbReference type="GO" id="GO:0003729">
    <property type="term" value="F:mRNA binding"/>
    <property type="evidence" value="ECO:0007669"/>
    <property type="project" value="TreeGrafter"/>
</dbReference>
<dbReference type="GO" id="GO:0006397">
    <property type="term" value="P:mRNA processing"/>
    <property type="evidence" value="ECO:0007669"/>
    <property type="project" value="UniProtKB-KW"/>
</dbReference>
<dbReference type="FunFam" id="3.30.70.330:FF:000375">
    <property type="entry name" value="RNA binding fox-1 homolog 1"/>
    <property type="match status" value="1"/>
</dbReference>
<comment type="subcellular location">
    <subcellularLocation>
        <location evidence="2">Cytoplasm</location>
    </subcellularLocation>
    <subcellularLocation>
        <location evidence="1">Nucleus</location>
    </subcellularLocation>
</comment>
<dbReference type="Gene3D" id="3.30.70.330">
    <property type="match status" value="1"/>
</dbReference>
<dbReference type="RefSeq" id="XP_028966859.1">
    <property type="nucleotide sequence ID" value="XM_029111026.1"/>
</dbReference>
<feature type="compositionally biased region" description="Low complexity" evidence="9">
    <location>
        <begin position="154"/>
        <end position="166"/>
    </location>
</feature>
<feature type="compositionally biased region" description="Polar residues" evidence="9">
    <location>
        <begin position="196"/>
        <end position="209"/>
    </location>
</feature>
<dbReference type="AlphaFoldDB" id="A0AAJ7SDY5"/>
<dbReference type="CDD" id="cd12407">
    <property type="entry name" value="RRM_FOX1_like"/>
    <property type="match status" value="1"/>
</dbReference>
<organism evidence="11 12">
    <name type="scientific">Galendromus occidentalis</name>
    <name type="common">western predatory mite</name>
    <dbReference type="NCBI Taxonomy" id="34638"/>
    <lineage>
        <taxon>Eukaryota</taxon>
        <taxon>Metazoa</taxon>
        <taxon>Ecdysozoa</taxon>
        <taxon>Arthropoda</taxon>
        <taxon>Chelicerata</taxon>
        <taxon>Arachnida</taxon>
        <taxon>Acari</taxon>
        <taxon>Parasitiformes</taxon>
        <taxon>Mesostigmata</taxon>
        <taxon>Gamasina</taxon>
        <taxon>Phytoseioidea</taxon>
        <taxon>Phytoseiidae</taxon>
        <taxon>Typhlodrominae</taxon>
        <taxon>Galendromus</taxon>
    </lineage>
</organism>
<keyword evidence="5 8" id="KW-0694">RNA-binding</keyword>
<protein>
    <submittedName>
        <fullName evidence="12">RNA binding protein fox-1 homolog 2</fullName>
    </submittedName>
</protein>
<dbReference type="InterPro" id="IPR034237">
    <property type="entry name" value="FOX1_RRM"/>
</dbReference>
<feature type="domain" description="RRM" evidence="10">
    <location>
        <begin position="240"/>
        <end position="316"/>
    </location>
</feature>
<evidence type="ECO:0000256" key="9">
    <source>
        <dbReference type="SAM" id="MobiDB-lite"/>
    </source>
</evidence>
<feature type="compositionally biased region" description="Low complexity" evidence="9">
    <location>
        <begin position="105"/>
        <end position="118"/>
    </location>
</feature>
<keyword evidence="6" id="KW-0508">mRNA splicing</keyword>
<keyword evidence="7" id="KW-0539">Nucleus</keyword>
<dbReference type="PANTHER" id="PTHR15597:SF22">
    <property type="entry name" value="RNA-BINDING FOX PROTEIN 1, ISOFORM H"/>
    <property type="match status" value="1"/>
</dbReference>
<dbReference type="GO" id="GO:0007399">
    <property type="term" value="P:nervous system development"/>
    <property type="evidence" value="ECO:0007669"/>
    <property type="project" value="InterPro"/>
</dbReference>
<dbReference type="SUPFAM" id="SSF54928">
    <property type="entry name" value="RNA-binding domain, RBD"/>
    <property type="match status" value="1"/>
</dbReference>
<name>A0AAJ7SDY5_9ACAR</name>
<sequence length="586" mass="58889">MANGATAASSVELGSAVMASQVPVFPQVGAVGVGGRAVAGFTSPDPRTLAMYTAMQNSAAVQALQGGMFPGVPGAAGGGAQVVGDLGGMQQLQLAAGGNFFAGQGAPGPSAGVPGPIAQVQQPVKKEDPSRPLQQSPQQPPTAQLVTSNSQIPQQQQQTQTQQQQQDKSITSPPPPPSGQVANNGEVENVEGSPLKEQNSNQVETNQPDTIVPPSVVNSQPPVNTVSAPNSAPTTKDVPKRLHVSNIPFRYREPDLRNLFGEFGPILDVEIIFNERGSKGFGFVTFASSTDADRAREKLNGTQVEGRTIEVNNATARTQTKKPSNSAANMAAAAAAAAELPLVAALRGAALQRGRASAALAAQRGNATAAAAQLALAAAAAGRLAPSPLAALTAAYQQAAAVNDPFLAAAAYANAAAAAAASSGQGLQANYANAYNAAVARQYAAATQPSAAATAAQLAAATGYPTHGIPNAAMYYAAAAQAAQANASAYPAAAAAAQAQAADPYQLAAAQNAAAMGNMAGYGTIAAQTAAAQNAAAGAQVGQGAAAAQNSAAQAEILRRLQHSRLNTTLQNAAVYRSGYNRFTPY</sequence>
<feature type="compositionally biased region" description="Low complexity" evidence="9">
    <location>
        <begin position="131"/>
        <end position="145"/>
    </location>
</feature>
<dbReference type="GO" id="GO:0005737">
    <property type="term" value="C:cytoplasm"/>
    <property type="evidence" value="ECO:0007669"/>
    <property type="project" value="UniProtKB-SubCell"/>
</dbReference>
<dbReference type="GO" id="GO:0008380">
    <property type="term" value="P:RNA splicing"/>
    <property type="evidence" value="ECO:0007669"/>
    <property type="project" value="UniProtKB-KW"/>
</dbReference>
<keyword evidence="3" id="KW-0963">Cytoplasm</keyword>
<reference evidence="12" key="1">
    <citation type="submission" date="2025-08" db="UniProtKB">
        <authorList>
            <consortium name="RefSeq"/>
        </authorList>
    </citation>
    <scope>IDENTIFICATION</scope>
</reference>
<accession>A0AAJ7SDY5</accession>
<dbReference type="InterPro" id="IPR047131">
    <property type="entry name" value="RBFOX1-like"/>
</dbReference>
<dbReference type="GeneID" id="100903553"/>
<dbReference type="CTD" id="54715"/>
<evidence type="ECO:0000256" key="6">
    <source>
        <dbReference type="ARBA" id="ARBA00023187"/>
    </source>
</evidence>
<evidence type="ECO:0000256" key="1">
    <source>
        <dbReference type="ARBA" id="ARBA00004123"/>
    </source>
</evidence>
<dbReference type="Proteomes" id="UP000694867">
    <property type="component" value="Unplaced"/>
</dbReference>
<evidence type="ECO:0000259" key="10">
    <source>
        <dbReference type="PROSITE" id="PS50102"/>
    </source>
</evidence>
<feature type="compositionally biased region" description="Low complexity" evidence="9">
    <location>
        <begin position="212"/>
        <end position="227"/>
    </location>
</feature>
<dbReference type="InterPro" id="IPR035979">
    <property type="entry name" value="RBD_domain_sf"/>
</dbReference>
<gene>
    <name evidence="12" type="primary">LOC100903553</name>
</gene>
<dbReference type="PANTHER" id="PTHR15597">
    <property type="entry name" value="ATAXIN 2-BINDING PROTEIN 1-RELATED"/>
    <property type="match status" value="1"/>
</dbReference>
<proteinExistence type="predicted"/>
<dbReference type="GO" id="GO:0000381">
    <property type="term" value="P:regulation of alternative mRNA splicing, via spliceosome"/>
    <property type="evidence" value="ECO:0007669"/>
    <property type="project" value="InterPro"/>
</dbReference>
<evidence type="ECO:0000256" key="4">
    <source>
        <dbReference type="ARBA" id="ARBA00022664"/>
    </source>
</evidence>
<evidence type="ECO:0000313" key="11">
    <source>
        <dbReference type="Proteomes" id="UP000694867"/>
    </source>
</evidence>
<evidence type="ECO:0000313" key="12">
    <source>
        <dbReference type="RefSeq" id="XP_028966859.1"/>
    </source>
</evidence>